<dbReference type="InterPro" id="IPR002942">
    <property type="entry name" value="S4_RNA-bd"/>
</dbReference>
<evidence type="ECO:0000256" key="3">
    <source>
        <dbReference type="PROSITE-ProRule" id="PRU00182"/>
    </source>
</evidence>
<dbReference type="PIRSF" id="PIRSF005578">
    <property type="entry name" value="TlyA"/>
    <property type="match status" value="1"/>
</dbReference>
<dbReference type="SUPFAM" id="SSF53335">
    <property type="entry name" value="S-adenosyl-L-methionine-dependent methyltransferases"/>
    <property type="match status" value="1"/>
</dbReference>
<protein>
    <submittedName>
        <fullName evidence="5">23S rRNA (Cytidine1920-2'-O)/16S rRNA (Cytidine1409-2'-O)-methyltransferase</fullName>
    </submittedName>
</protein>
<keyword evidence="5" id="KW-0489">Methyltransferase</keyword>
<dbReference type="InterPro" id="IPR047048">
    <property type="entry name" value="TlyA"/>
</dbReference>
<dbReference type="InterPro" id="IPR029063">
    <property type="entry name" value="SAM-dependent_MTases_sf"/>
</dbReference>
<dbReference type="GO" id="GO:0003723">
    <property type="term" value="F:RNA binding"/>
    <property type="evidence" value="ECO:0007669"/>
    <property type="project" value="UniProtKB-KW"/>
</dbReference>
<reference evidence="5 6" key="1">
    <citation type="submission" date="2018-06" db="EMBL/GenBank/DDBJ databases">
        <title>Genomic Encyclopedia of Type Strains, Phase IV (KMG-IV): sequencing the most valuable type-strain genomes for metagenomic binning, comparative biology and taxonomic classification.</title>
        <authorList>
            <person name="Goeker M."/>
        </authorList>
    </citation>
    <scope>NUCLEOTIDE SEQUENCE [LARGE SCALE GENOMIC DNA]</scope>
    <source>
        <strain evidence="5 6">DSM 22112</strain>
    </source>
</reference>
<dbReference type="CDD" id="cd02440">
    <property type="entry name" value="AdoMet_MTases"/>
    <property type="match status" value="1"/>
</dbReference>
<evidence type="ECO:0000259" key="4">
    <source>
        <dbReference type="SMART" id="SM00363"/>
    </source>
</evidence>
<dbReference type="AlphaFoldDB" id="A0A366I318"/>
<dbReference type="InterPro" id="IPR002877">
    <property type="entry name" value="RNA_MeTrfase_FtsJ_dom"/>
</dbReference>
<dbReference type="SMART" id="SM00363">
    <property type="entry name" value="S4"/>
    <property type="match status" value="1"/>
</dbReference>
<dbReference type="InterPro" id="IPR036986">
    <property type="entry name" value="S4_RNA-bd_sf"/>
</dbReference>
<dbReference type="Pfam" id="PF01479">
    <property type="entry name" value="S4"/>
    <property type="match status" value="1"/>
</dbReference>
<keyword evidence="5" id="KW-0808">Transferase</keyword>
<evidence type="ECO:0000313" key="5">
    <source>
        <dbReference type="EMBL" id="RBP61794.1"/>
    </source>
</evidence>
<sequence length="269" mass="31066">MNERLDVYLYEQGYFDSREKAKRMIMAGNVMINGQRKDKPGERMKEINKVEIKEKEINYVSRGGLKLEKAIEVFQFDVKNKIGMDIGASTGGFTDCMLQNGAVKVYAIDVGYGQLDYRLRQDSRVISMERKNFRHMTFDEIGEEVDRVTMDVSFISITKLLDNVRLFLKELGEGIVLIKPQFEAGKEFVGKNGIVRDREVHKKVLLDIIEELQKKGFSILGLDFSPVKGTKGNIEYICHIRKENIETMEKIDYYELIERIVSSSHENLD</sequence>
<dbReference type="Gene3D" id="3.40.50.150">
    <property type="entry name" value="Vaccinia Virus protein VP39"/>
    <property type="match status" value="1"/>
</dbReference>
<evidence type="ECO:0000313" key="6">
    <source>
        <dbReference type="Proteomes" id="UP000253490"/>
    </source>
</evidence>
<dbReference type="NCBIfam" id="TIGR00478">
    <property type="entry name" value="tly"/>
    <property type="match status" value="1"/>
</dbReference>
<dbReference type="CDD" id="cd00165">
    <property type="entry name" value="S4"/>
    <property type="match status" value="1"/>
</dbReference>
<dbReference type="EMBL" id="QNRX01000013">
    <property type="protein sequence ID" value="RBP61794.1"/>
    <property type="molecule type" value="Genomic_DNA"/>
</dbReference>
<comment type="caution">
    <text evidence="5">The sequence shown here is derived from an EMBL/GenBank/DDBJ whole genome shotgun (WGS) entry which is preliminary data.</text>
</comment>
<dbReference type="PROSITE" id="PS50889">
    <property type="entry name" value="S4"/>
    <property type="match status" value="1"/>
</dbReference>
<evidence type="ECO:0000256" key="1">
    <source>
        <dbReference type="ARBA" id="ARBA00022884"/>
    </source>
</evidence>
<dbReference type="OrthoDB" id="9784736at2"/>
<dbReference type="RefSeq" id="WP_113921072.1">
    <property type="nucleotide sequence ID" value="NZ_QNRX01000013.1"/>
</dbReference>
<dbReference type="GO" id="GO:0008168">
    <property type="term" value="F:methyltransferase activity"/>
    <property type="evidence" value="ECO:0007669"/>
    <property type="project" value="UniProtKB-KW"/>
</dbReference>
<proteinExistence type="inferred from homology"/>
<organism evidence="5 6">
    <name type="scientific">Alkalibaculum bacchi</name>
    <dbReference type="NCBI Taxonomy" id="645887"/>
    <lineage>
        <taxon>Bacteria</taxon>
        <taxon>Bacillati</taxon>
        <taxon>Bacillota</taxon>
        <taxon>Clostridia</taxon>
        <taxon>Eubacteriales</taxon>
        <taxon>Eubacteriaceae</taxon>
        <taxon>Alkalibaculum</taxon>
    </lineage>
</organism>
<dbReference type="PANTHER" id="PTHR32319">
    <property type="entry name" value="BACTERIAL HEMOLYSIN-LIKE PROTEIN"/>
    <property type="match status" value="1"/>
</dbReference>
<name>A0A366I318_9FIRM</name>
<accession>A0A366I318</accession>
<dbReference type="Gene3D" id="3.10.290.10">
    <property type="entry name" value="RNA-binding S4 domain"/>
    <property type="match status" value="1"/>
</dbReference>
<evidence type="ECO:0000256" key="2">
    <source>
        <dbReference type="ARBA" id="ARBA00029460"/>
    </source>
</evidence>
<keyword evidence="6" id="KW-1185">Reference proteome</keyword>
<dbReference type="Proteomes" id="UP000253490">
    <property type="component" value="Unassembled WGS sequence"/>
</dbReference>
<dbReference type="PANTHER" id="PTHR32319:SF0">
    <property type="entry name" value="BACTERIAL HEMOLYSIN-LIKE PROTEIN"/>
    <property type="match status" value="1"/>
</dbReference>
<feature type="domain" description="RNA-binding S4" evidence="4">
    <location>
        <begin position="3"/>
        <end position="68"/>
    </location>
</feature>
<keyword evidence="1 3" id="KW-0694">RNA-binding</keyword>
<dbReference type="SUPFAM" id="SSF55174">
    <property type="entry name" value="Alpha-L RNA-binding motif"/>
    <property type="match status" value="1"/>
</dbReference>
<dbReference type="GO" id="GO:0032259">
    <property type="term" value="P:methylation"/>
    <property type="evidence" value="ECO:0007669"/>
    <property type="project" value="UniProtKB-KW"/>
</dbReference>
<dbReference type="Pfam" id="PF01728">
    <property type="entry name" value="FtsJ"/>
    <property type="match status" value="1"/>
</dbReference>
<dbReference type="InterPro" id="IPR004538">
    <property type="entry name" value="Hemolysin_A/TlyA"/>
</dbReference>
<comment type="similarity">
    <text evidence="2">Belongs to the TlyA family.</text>
</comment>
<gene>
    <name evidence="5" type="ORF">DES36_1136</name>
</gene>